<organism evidence="3 4">
    <name type="scientific">Prochlorococcus marinus (strain SARG / CCMP1375 / SS120)</name>
    <dbReference type="NCBI Taxonomy" id="167539"/>
    <lineage>
        <taxon>Bacteria</taxon>
        <taxon>Bacillati</taxon>
        <taxon>Cyanobacteriota</taxon>
        <taxon>Cyanophyceae</taxon>
        <taxon>Synechococcales</taxon>
        <taxon>Prochlorococcaceae</taxon>
        <taxon>Prochlorococcus</taxon>
    </lineage>
</organism>
<sequence length="230" mass="26045">MQKKMAKSDESLDELDRESSQLGMGGFTTKEADEEKYKLRMQRRKEIQSKRIEERNLEKGLIIVFTGQGKGKTTAALGMALRTLGHGDNVAIVQFIKGGWQPGEAKALKVYGDSLDWHAFGEGFTWETQDRMQDKKLSQKAWEQALLYLCSRSHKLVILDEINIAIKLGYLSLNEVIEGIKKRPALTHVVLTGRSAKEELIQQADLVTEMNLLKHPFREKGVKAQKGIEF</sequence>
<dbReference type="Gene3D" id="3.40.50.300">
    <property type="entry name" value="P-loop containing nucleotide triphosphate hydrolases"/>
    <property type="match status" value="1"/>
</dbReference>
<dbReference type="KEGG" id="pma:Pro_0523"/>
<dbReference type="EnsemblBacteria" id="AAP99568">
    <property type="protein sequence ID" value="AAP99568"/>
    <property type="gene ID" value="Pro_0523"/>
</dbReference>
<feature type="region of interest" description="Disordered" evidence="1">
    <location>
        <begin position="1"/>
        <end position="30"/>
    </location>
</feature>
<dbReference type="AlphaFoldDB" id="Q7VD60"/>
<dbReference type="SUPFAM" id="SSF52540">
    <property type="entry name" value="P-loop containing nucleoside triphosphate hydrolases"/>
    <property type="match status" value="1"/>
</dbReference>
<feature type="compositionally biased region" description="Basic and acidic residues" evidence="1">
    <location>
        <begin position="1"/>
        <end position="10"/>
    </location>
</feature>
<dbReference type="NCBIfam" id="TIGR00708">
    <property type="entry name" value="cobA"/>
    <property type="match status" value="1"/>
</dbReference>
<evidence type="ECO:0000256" key="1">
    <source>
        <dbReference type="SAM" id="MobiDB-lite"/>
    </source>
</evidence>
<dbReference type="PATRIC" id="fig|167539.5.peg.537"/>
<proteinExistence type="predicted"/>
<dbReference type="GO" id="GO:0009236">
    <property type="term" value="P:cobalamin biosynthetic process"/>
    <property type="evidence" value="ECO:0007669"/>
    <property type="project" value="InterPro"/>
</dbReference>
<protein>
    <submittedName>
        <fullName evidence="3">ATP:corrinoid adenosyltransferase</fullName>
    </submittedName>
</protein>
<dbReference type="STRING" id="167539.Pro_0523"/>
<dbReference type="NCBIfam" id="NF004637">
    <property type="entry name" value="PRK05986.1"/>
    <property type="match status" value="1"/>
</dbReference>
<dbReference type="eggNOG" id="COG2109">
    <property type="taxonomic scope" value="Bacteria"/>
</dbReference>
<dbReference type="InterPro" id="IPR027417">
    <property type="entry name" value="P-loop_NTPase"/>
</dbReference>
<dbReference type="PIRSF" id="PIRSF015617">
    <property type="entry name" value="Adensltrnsf_CobA"/>
    <property type="match status" value="1"/>
</dbReference>
<dbReference type="InterPro" id="IPR025826">
    <property type="entry name" value="Co_AT_N_dom"/>
</dbReference>
<dbReference type="InterPro" id="IPR003724">
    <property type="entry name" value="CblAdoTrfase_CobA"/>
</dbReference>
<evidence type="ECO:0000259" key="2">
    <source>
        <dbReference type="Pfam" id="PF12557"/>
    </source>
</evidence>
<feature type="domain" description="Cob(I)alamin adenosyltransferase N-terminal" evidence="2">
    <location>
        <begin position="33"/>
        <end position="52"/>
    </location>
</feature>
<keyword evidence="4" id="KW-1185">Reference proteome</keyword>
<dbReference type="PANTHER" id="PTHR46638">
    <property type="entry name" value="CORRINOID ADENOSYLTRANSFERASE"/>
    <property type="match status" value="1"/>
</dbReference>
<dbReference type="EMBL" id="AE017126">
    <property type="protein sequence ID" value="AAP99568.1"/>
    <property type="molecule type" value="Genomic_DNA"/>
</dbReference>
<evidence type="ECO:0000313" key="4">
    <source>
        <dbReference type="Proteomes" id="UP000001420"/>
    </source>
</evidence>
<gene>
    <name evidence="3" type="primary">ctuR</name>
    <name evidence="3" type="ordered locus">Pro_0523</name>
</gene>
<dbReference type="SMR" id="Q7VD60"/>
<reference evidence="3 4" key="1">
    <citation type="journal article" date="2003" name="Proc. Natl. Acad. Sci. U.S.A.">
        <title>Genome sequence of the cyanobacterium Prochlorococcus marinus SS120, a nearly minimal oxyphototrophic genome.</title>
        <authorList>
            <person name="Dufresne A."/>
            <person name="Salanoubat M."/>
            <person name="Partensky F."/>
            <person name="Artiguenave F."/>
            <person name="Axmann I.M."/>
            <person name="Barbe V."/>
            <person name="Duprat S."/>
            <person name="Galperin M.Y."/>
            <person name="Koonin E.V."/>
            <person name="Le Gall F."/>
            <person name="Makarova K.S."/>
            <person name="Ostrowski M."/>
            <person name="Oztas S."/>
            <person name="Robert C."/>
            <person name="Rogozin I.B."/>
            <person name="Scanlan D.J."/>
            <person name="Tandeau de Marsac N."/>
            <person name="Weissenbach J."/>
            <person name="Wincker P."/>
            <person name="Wolf Y.I."/>
            <person name="Hess W.R."/>
        </authorList>
    </citation>
    <scope>NUCLEOTIDE SEQUENCE [LARGE SCALE GENOMIC DNA]</scope>
    <source>
        <strain evidence="4">SARG / CCMP1375 / SS120</strain>
    </source>
</reference>
<evidence type="ECO:0000313" key="3">
    <source>
        <dbReference type="EMBL" id="AAP99568.1"/>
    </source>
</evidence>
<dbReference type="CDD" id="cd00561">
    <property type="entry name" value="CobA_ACA"/>
    <property type="match status" value="1"/>
</dbReference>
<dbReference type="GO" id="GO:0008817">
    <property type="term" value="F:corrinoid adenosyltransferase activity"/>
    <property type="evidence" value="ECO:0007669"/>
    <property type="project" value="InterPro"/>
</dbReference>
<dbReference type="GO" id="GO:0005524">
    <property type="term" value="F:ATP binding"/>
    <property type="evidence" value="ECO:0007669"/>
    <property type="project" value="InterPro"/>
</dbReference>
<dbReference type="OrthoDB" id="9810309at2"/>
<dbReference type="HOGENOM" id="CLU_088595_0_0_3"/>
<accession>Q7VD60</accession>
<name>Q7VD60_PROMA</name>
<dbReference type="Proteomes" id="UP000001420">
    <property type="component" value="Chromosome"/>
</dbReference>
<dbReference type="PANTHER" id="PTHR46638:SF1">
    <property type="entry name" value="CORRINOID ADENOSYLTRANSFERASE"/>
    <property type="match status" value="1"/>
</dbReference>
<dbReference type="Pfam" id="PF12557">
    <property type="entry name" value="Co_AT_N"/>
    <property type="match status" value="1"/>
</dbReference>
<dbReference type="RefSeq" id="WP_011124677.1">
    <property type="nucleotide sequence ID" value="NC_005042.1"/>
</dbReference>
<dbReference type="Pfam" id="PF02572">
    <property type="entry name" value="CobA_CobO_BtuR"/>
    <property type="match status" value="1"/>
</dbReference>